<sequence>MKEEETRLLIAIQSSREILKRTRLRLLDKIALFRGEKGEDEAKGTRRIAYGLIHKSKESDENSEELTSQLQCLKELADTTELLAEVVKYPPPPNI</sequence>
<name>A0AAJ0E3G6_9PEZI</name>
<dbReference type="Proteomes" id="UP001240678">
    <property type="component" value="Unassembled WGS sequence"/>
</dbReference>
<protein>
    <submittedName>
        <fullName evidence="1">Uncharacterized protein</fullName>
    </submittedName>
</protein>
<keyword evidence="2" id="KW-1185">Reference proteome</keyword>
<reference evidence="1 2" key="1">
    <citation type="submission" date="2016-10" db="EMBL/GenBank/DDBJ databases">
        <title>The genome sequence of Colletotrichum fioriniae PJ7.</title>
        <authorList>
            <person name="Baroncelli R."/>
        </authorList>
    </citation>
    <scope>NUCLEOTIDE SEQUENCE [LARGE SCALE GENOMIC DNA]</scope>
    <source>
        <strain evidence="1 2">IMI 309622</strain>
    </source>
</reference>
<proteinExistence type="predicted"/>
<dbReference type="EMBL" id="MOOE01000004">
    <property type="protein sequence ID" value="KAK1533057.1"/>
    <property type="molecule type" value="Genomic_DNA"/>
</dbReference>
<evidence type="ECO:0000313" key="2">
    <source>
        <dbReference type="Proteomes" id="UP001240678"/>
    </source>
</evidence>
<dbReference type="AlphaFoldDB" id="A0AAJ0E3G6"/>
<organism evidence="1 2">
    <name type="scientific">Colletotrichum costaricense</name>
    <dbReference type="NCBI Taxonomy" id="1209916"/>
    <lineage>
        <taxon>Eukaryota</taxon>
        <taxon>Fungi</taxon>
        <taxon>Dikarya</taxon>
        <taxon>Ascomycota</taxon>
        <taxon>Pezizomycotina</taxon>
        <taxon>Sordariomycetes</taxon>
        <taxon>Hypocreomycetidae</taxon>
        <taxon>Glomerellales</taxon>
        <taxon>Glomerellaceae</taxon>
        <taxon>Colletotrichum</taxon>
        <taxon>Colletotrichum acutatum species complex</taxon>
    </lineage>
</organism>
<accession>A0AAJ0E3G6</accession>
<comment type="caution">
    <text evidence="1">The sequence shown here is derived from an EMBL/GenBank/DDBJ whole genome shotgun (WGS) entry which is preliminary data.</text>
</comment>
<evidence type="ECO:0000313" key="1">
    <source>
        <dbReference type="EMBL" id="KAK1533057.1"/>
    </source>
</evidence>
<gene>
    <name evidence="1" type="ORF">CCOS01_05040</name>
</gene>
<dbReference type="GeneID" id="85336768"/>
<dbReference type="RefSeq" id="XP_060317179.1">
    <property type="nucleotide sequence ID" value="XM_060453221.1"/>
</dbReference>